<comment type="caution">
    <text evidence="2">The sequence shown here is derived from an EMBL/GenBank/DDBJ whole genome shotgun (WGS) entry which is preliminary data.</text>
</comment>
<protein>
    <recommendedName>
        <fullName evidence="4">Integral membrane protein</fullName>
    </recommendedName>
</protein>
<proteinExistence type="predicted"/>
<sequence length="371" mass="37145">MPGLRLIRGERPAALLRRALVPAASAGTGFLLLTALGHTMARPWDTSGSVVRLVWCVVPLAAAVHLSVAVCRSRPGGHQSAGLTAAGLGPGRMTLLAAAQVAMECLLGSAVALPAFVWWWDRFAVAGVPMPVGAVLTLLLAVPLAGGAVCAVVLRPRRSDAPGATADGTPSGLPWGVALTAAGLAIEVYASDLTRPAVGSLLPLPGGLGRIAPAVLLGWLLTAAGLVLTGPGLVHLSGRLLSACRPGALRLLAGRTLQQDASRIGQPLGVLCAAASAALAALRLYAPGAHPLGPLTALGAALVLGCPAATVLTTASEAQRARREAVAVLGPLGAPASLMRRATLLRAAALLLVLAPVTSSVAWLASLPFAA</sequence>
<evidence type="ECO:0000313" key="3">
    <source>
        <dbReference type="Proteomes" id="UP001057702"/>
    </source>
</evidence>
<feature type="transmembrane region" description="Helical" evidence="1">
    <location>
        <begin position="211"/>
        <end position="236"/>
    </location>
</feature>
<feature type="transmembrane region" description="Helical" evidence="1">
    <location>
        <begin position="93"/>
        <end position="120"/>
    </location>
</feature>
<feature type="transmembrane region" description="Helical" evidence="1">
    <location>
        <begin position="292"/>
        <end position="313"/>
    </location>
</feature>
<feature type="transmembrane region" description="Helical" evidence="1">
    <location>
        <begin position="132"/>
        <end position="153"/>
    </location>
</feature>
<gene>
    <name evidence="2" type="ORF">NGB36_27190</name>
</gene>
<keyword evidence="1" id="KW-0472">Membrane</keyword>
<organism evidence="2 3">
    <name type="scientific">Streptomyces humicola</name>
    <dbReference type="NCBI Taxonomy" id="2953240"/>
    <lineage>
        <taxon>Bacteria</taxon>
        <taxon>Bacillati</taxon>
        <taxon>Actinomycetota</taxon>
        <taxon>Actinomycetes</taxon>
        <taxon>Kitasatosporales</taxon>
        <taxon>Streptomycetaceae</taxon>
        <taxon>Streptomyces</taxon>
    </lineage>
</organism>
<keyword evidence="1" id="KW-1133">Transmembrane helix</keyword>
<accession>A0ABT1Q498</accession>
<feature type="transmembrane region" description="Helical" evidence="1">
    <location>
        <begin position="52"/>
        <end position="72"/>
    </location>
</feature>
<feature type="transmembrane region" description="Helical" evidence="1">
    <location>
        <begin position="20"/>
        <end position="40"/>
    </location>
</feature>
<feature type="transmembrane region" description="Helical" evidence="1">
    <location>
        <begin position="344"/>
        <end position="365"/>
    </location>
</feature>
<reference evidence="2" key="1">
    <citation type="submission" date="2022-06" db="EMBL/GenBank/DDBJ databases">
        <title>Draft genome sequence of Streptomyces sp. RB6PN25 isolated from peat swamp forest in Thailand.</title>
        <authorList>
            <person name="Duangmal K."/>
            <person name="Klaysubun C."/>
        </authorList>
    </citation>
    <scope>NUCLEOTIDE SEQUENCE</scope>
    <source>
        <strain evidence="2">RB6PN25</strain>
    </source>
</reference>
<dbReference type="EMBL" id="JANFNG010000031">
    <property type="protein sequence ID" value="MCQ4084160.1"/>
    <property type="molecule type" value="Genomic_DNA"/>
</dbReference>
<name>A0ABT1Q498_9ACTN</name>
<evidence type="ECO:0000313" key="2">
    <source>
        <dbReference type="EMBL" id="MCQ4084160.1"/>
    </source>
</evidence>
<keyword evidence="3" id="KW-1185">Reference proteome</keyword>
<feature type="transmembrane region" description="Helical" evidence="1">
    <location>
        <begin position="173"/>
        <end position="191"/>
    </location>
</feature>
<evidence type="ECO:0000256" key="1">
    <source>
        <dbReference type="SAM" id="Phobius"/>
    </source>
</evidence>
<dbReference type="Proteomes" id="UP001057702">
    <property type="component" value="Unassembled WGS sequence"/>
</dbReference>
<dbReference type="RefSeq" id="WP_255923205.1">
    <property type="nucleotide sequence ID" value="NZ_JANFNG010000031.1"/>
</dbReference>
<keyword evidence="1" id="KW-0812">Transmembrane</keyword>
<evidence type="ECO:0008006" key="4">
    <source>
        <dbReference type="Google" id="ProtNLM"/>
    </source>
</evidence>
<feature type="transmembrane region" description="Helical" evidence="1">
    <location>
        <begin position="268"/>
        <end position="286"/>
    </location>
</feature>